<feature type="transmembrane region" description="Helical" evidence="1">
    <location>
        <begin position="40"/>
        <end position="61"/>
    </location>
</feature>
<keyword evidence="1" id="KW-0472">Membrane</keyword>
<dbReference type="EMBL" id="LFRF01000034">
    <property type="protein sequence ID" value="KND87590.1"/>
    <property type="molecule type" value="Genomic_DNA"/>
</dbReference>
<keyword evidence="1" id="KW-1133">Transmembrane helix</keyword>
<comment type="caution">
    <text evidence="2">The sequence shown here is derived from an EMBL/GenBank/DDBJ whole genome shotgun (WGS) entry which is preliminary data.</text>
</comment>
<gene>
    <name evidence="2" type="ORF">TOPH_07776</name>
</gene>
<dbReference type="Pfam" id="PF20246">
    <property type="entry name" value="DUF6601"/>
    <property type="match status" value="1"/>
</dbReference>
<keyword evidence="1" id="KW-0812">Transmembrane</keyword>
<proteinExistence type="predicted"/>
<keyword evidence="3" id="KW-1185">Reference proteome</keyword>
<dbReference type="Proteomes" id="UP000036947">
    <property type="component" value="Unassembled WGS sequence"/>
</dbReference>
<dbReference type="OrthoDB" id="5086500at2759"/>
<dbReference type="AlphaFoldDB" id="A0A0L0N1D2"/>
<name>A0A0L0N1D2_TOLOC</name>
<dbReference type="STRING" id="1163406.A0A0L0N1D2"/>
<accession>A0A0L0N1D2</accession>
<reference evidence="2 3" key="1">
    <citation type="journal article" date="2015" name="BMC Genomics">
        <title>The genome of the truffle-parasite Tolypocladium ophioglossoides and the evolution of antifungal peptaibiotics.</title>
        <authorList>
            <person name="Quandt C.A."/>
            <person name="Bushley K.E."/>
            <person name="Spatafora J.W."/>
        </authorList>
    </citation>
    <scope>NUCLEOTIDE SEQUENCE [LARGE SCALE GENOMIC DNA]</scope>
    <source>
        <strain evidence="2 3">CBS 100239</strain>
    </source>
</reference>
<sequence>MAAATVFIALVLTAMQVGLTTDRLRENASFQRASFGFTVFAILGPICAFGLVALGALLNLVKDVPQLLRDKLAHQQGTSV</sequence>
<protein>
    <submittedName>
        <fullName evidence="2">Uncharacterized protein</fullName>
    </submittedName>
</protein>
<dbReference type="InterPro" id="IPR046536">
    <property type="entry name" value="DUF6601"/>
</dbReference>
<evidence type="ECO:0000313" key="2">
    <source>
        <dbReference type="EMBL" id="KND87590.1"/>
    </source>
</evidence>
<evidence type="ECO:0000256" key="1">
    <source>
        <dbReference type="SAM" id="Phobius"/>
    </source>
</evidence>
<evidence type="ECO:0000313" key="3">
    <source>
        <dbReference type="Proteomes" id="UP000036947"/>
    </source>
</evidence>
<organism evidence="2 3">
    <name type="scientific">Tolypocladium ophioglossoides (strain CBS 100239)</name>
    <name type="common">Snaketongue truffleclub</name>
    <name type="synonym">Elaphocordyceps ophioglossoides</name>
    <dbReference type="NCBI Taxonomy" id="1163406"/>
    <lineage>
        <taxon>Eukaryota</taxon>
        <taxon>Fungi</taxon>
        <taxon>Dikarya</taxon>
        <taxon>Ascomycota</taxon>
        <taxon>Pezizomycotina</taxon>
        <taxon>Sordariomycetes</taxon>
        <taxon>Hypocreomycetidae</taxon>
        <taxon>Hypocreales</taxon>
        <taxon>Ophiocordycipitaceae</taxon>
        <taxon>Tolypocladium</taxon>
    </lineage>
</organism>